<dbReference type="InterPro" id="IPR036390">
    <property type="entry name" value="WH_DNA-bd_sf"/>
</dbReference>
<evidence type="ECO:0000256" key="5">
    <source>
        <dbReference type="ARBA" id="ARBA00023163"/>
    </source>
</evidence>
<accession>A0A2S5KPV7</accession>
<dbReference type="GO" id="GO:0030170">
    <property type="term" value="F:pyridoxal phosphate binding"/>
    <property type="evidence" value="ECO:0007669"/>
    <property type="project" value="InterPro"/>
</dbReference>
<dbReference type="OrthoDB" id="5450856at2"/>
<organism evidence="7 8">
    <name type="scientific">Proteobacteria bacterium 228</name>
    <dbReference type="NCBI Taxonomy" id="2083153"/>
    <lineage>
        <taxon>Bacteria</taxon>
        <taxon>Pseudomonadati</taxon>
        <taxon>Pseudomonadota</taxon>
    </lineage>
</organism>
<dbReference type="NCBIfam" id="NF012025">
    <property type="entry name" value="PRK15481.1"/>
    <property type="match status" value="1"/>
</dbReference>
<dbReference type="AlphaFoldDB" id="A0A2S5KPV7"/>
<comment type="similarity">
    <text evidence="1">In the C-terminal section; belongs to the class-I pyridoxal-phosphate-dependent aminotransferase family.</text>
</comment>
<dbReference type="EMBL" id="PRLP01000040">
    <property type="protein sequence ID" value="PPC76808.1"/>
    <property type="molecule type" value="Genomic_DNA"/>
</dbReference>
<keyword evidence="4" id="KW-0238">DNA-binding</keyword>
<dbReference type="GO" id="GO:0003700">
    <property type="term" value="F:DNA-binding transcription factor activity"/>
    <property type="evidence" value="ECO:0007669"/>
    <property type="project" value="InterPro"/>
</dbReference>
<evidence type="ECO:0000256" key="1">
    <source>
        <dbReference type="ARBA" id="ARBA00005384"/>
    </source>
</evidence>
<dbReference type="CDD" id="cd07377">
    <property type="entry name" value="WHTH_GntR"/>
    <property type="match status" value="1"/>
</dbReference>
<dbReference type="PANTHER" id="PTHR46577">
    <property type="entry name" value="HTH-TYPE TRANSCRIPTIONAL REGULATORY PROTEIN GABR"/>
    <property type="match status" value="1"/>
</dbReference>
<keyword evidence="5" id="KW-0804">Transcription</keyword>
<protein>
    <submittedName>
        <fullName evidence="7">Transcriptional regulator PtsJ</fullName>
    </submittedName>
</protein>
<dbReference type="InterPro" id="IPR015424">
    <property type="entry name" value="PyrdxlP-dep_Trfase"/>
</dbReference>
<dbReference type="GO" id="GO:0003677">
    <property type="term" value="F:DNA binding"/>
    <property type="evidence" value="ECO:0007669"/>
    <property type="project" value="UniProtKB-KW"/>
</dbReference>
<dbReference type="SUPFAM" id="SSF53383">
    <property type="entry name" value="PLP-dependent transferases"/>
    <property type="match status" value="1"/>
</dbReference>
<dbReference type="InterPro" id="IPR015421">
    <property type="entry name" value="PyrdxlP-dep_Trfase_major"/>
</dbReference>
<dbReference type="InterPro" id="IPR000524">
    <property type="entry name" value="Tscrpt_reg_HTH_GntR"/>
</dbReference>
<dbReference type="Pfam" id="PF00155">
    <property type="entry name" value="Aminotran_1_2"/>
    <property type="match status" value="1"/>
</dbReference>
<dbReference type="InterPro" id="IPR036388">
    <property type="entry name" value="WH-like_DNA-bd_sf"/>
</dbReference>
<sequence>MKIVGKTAAEIFDCIRLMTRSKALQPGDALPPVRDLAVALEVNRNTVAAAYKRLVAAGIAVSQGRLGTLIRQTENMVEREGGVQGSPLTDVASGNPNPQWLPDVAAALVQRPYRPRLYGEPTVNAELEAYGRRWMEPDCPSAGEINLTHGAVDAVERLLAAELVGGDKVVVESPCFLSSINTLRVVGLVPVGVAVDSEGMCPAGLAAALEAGAQAVVLTPRAHNPTGCSLRAGRAAQLQALLAQYPHVLIIVDDHFALLSSQPYHSIIPASAERWALIRSVSKVLGPDMRLALVCSDAQTSRRLRLRLVSGTNWVSHLLQDVVLASLTSPLFEAQISRAKADYAQRQQWLRQALQQYGLQVPTSCDGLNLWLPLQQEAQPLAHALARRGWLVRNSEPFCLDEAVAGLRLTISTLDEPQAQKLAEDIRACLG</sequence>
<keyword evidence="3" id="KW-0805">Transcription regulation</keyword>
<dbReference type="SUPFAM" id="SSF46785">
    <property type="entry name" value="Winged helix' DNA-binding domain"/>
    <property type="match status" value="1"/>
</dbReference>
<dbReference type="Gene3D" id="1.10.10.10">
    <property type="entry name" value="Winged helix-like DNA-binding domain superfamily/Winged helix DNA-binding domain"/>
    <property type="match status" value="1"/>
</dbReference>
<evidence type="ECO:0000256" key="2">
    <source>
        <dbReference type="ARBA" id="ARBA00022898"/>
    </source>
</evidence>
<proteinExistence type="inferred from homology"/>
<dbReference type="Gene3D" id="3.40.640.10">
    <property type="entry name" value="Type I PLP-dependent aspartate aminotransferase-like (Major domain)"/>
    <property type="match status" value="1"/>
</dbReference>
<dbReference type="PANTHER" id="PTHR46577:SF1">
    <property type="entry name" value="HTH-TYPE TRANSCRIPTIONAL REGULATORY PROTEIN GABR"/>
    <property type="match status" value="1"/>
</dbReference>
<evidence type="ECO:0000256" key="3">
    <source>
        <dbReference type="ARBA" id="ARBA00023015"/>
    </source>
</evidence>
<dbReference type="CDD" id="cd00609">
    <property type="entry name" value="AAT_like"/>
    <property type="match status" value="1"/>
</dbReference>
<dbReference type="Pfam" id="PF00392">
    <property type="entry name" value="GntR"/>
    <property type="match status" value="1"/>
</dbReference>
<dbReference type="InterPro" id="IPR004839">
    <property type="entry name" value="Aminotransferase_I/II_large"/>
</dbReference>
<dbReference type="PROSITE" id="PS50949">
    <property type="entry name" value="HTH_GNTR"/>
    <property type="match status" value="1"/>
</dbReference>
<keyword evidence="2" id="KW-0663">Pyridoxal phosphate</keyword>
<dbReference type="InterPro" id="IPR051446">
    <property type="entry name" value="HTH_trans_reg/aminotransferase"/>
</dbReference>
<evidence type="ECO:0000256" key="4">
    <source>
        <dbReference type="ARBA" id="ARBA00023125"/>
    </source>
</evidence>
<evidence type="ECO:0000259" key="6">
    <source>
        <dbReference type="PROSITE" id="PS50949"/>
    </source>
</evidence>
<reference evidence="7 8" key="1">
    <citation type="submission" date="2018-02" db="EMBL/GenBank/DDBJ databases">
        <title>novel marine gammaproteobacteria from coastal saline agro ecosystem.</title>
        <authorList>
            <person name="Krishnan R."/>
            <person name="Ramesh Kumar N."/>
        </authorList>
    </citation>
    <scope>NUCLEOTIDE SEQUENCE [LARGE SCALE GENOMIC DNA]</scope>
    <source>
        <strain evidence="7 8">228</strain>
    </source>
</reference>
<feature type="domain" description="HTH gntR-type" evidence="6">
    <location>
        <begin position="5"/>
        <end position="73"/>
    </location>
</feature>
<evidence type="ECO:0000313" key="7">
    <source>
        <dbReference type="EMBL" id="PPC76808.1"/>
    </source>
</evidence>
<comment type="caution">
    <text evidence="7">The sequence shown here is derived from an EMBL/GenBank/DDBJ whole genome shotgun (WGS) entry which is preliminary data.</text>
</comment>
<dbReference type="SMART" id="SM00345">
    <property type="entry name" value="HTH_GNTR"/>
    <property type="match status" value="1"/>
</dbReference>
<gene>
    <name evidence="7" type="ORF">C4K68_13290</name>
</gene>
<name>A0A2S5KPV7_9PROT</name>
<dbReference type="Proteomes" id="UP000238196">
    <property type="component" value="Unassembled WGS sequence"/>
</dbReference>
<evidence type="ECO:0000313" key="8">
    <source>
        <dbReference type="Proteomes" id="UP000238196"/>
    </source>
</evidence>